<name>A0ABQ7JIM0_9FUNG</name>
<keyword evidence="3" id="KW-1185">Reference proteome</keyword>
<feature type="compositionally biased region" description="Acidic residues" evidence="1">
    <location>
        <begin position="44"/>
        <end position="63"/>
    </location>
</feature>
<proteinExistence type="predicted"/>
<reference evidence="2 3" key="1">
    <citation type="journal article" date="2020" name="Fungal Divers.">
        <title>Resolving the Mortierellaceae phylogeny through synthesis of multi-gene phylogenetics and phylogenomics.</title>
        <authorList>
            <person name="Vandepol N."/>
            <person name="Liber J."/>
            <person name="Desiro A."/>
            <person name="Na H."/>
            <person name="Kennedy M."/>
            <person name="Barry K."/>
            <person name="Grigoriev I.V."/>
            <person name="Miller A.N."/>
            <person name="O'Donnell K."/>
            <person name="Stajich J.E."/>
            <person name="Bonito G."/>
        </authorList>
    </citation>
    <scope>NUCLEOTIDE SEQUENCE [LARGE SCALE GENOMIC DNA]</scope>
    <source>
        <strain evidence="2 3">AD045</strain>
    </source>
</reference>
<dbReference type="EMBL" id="JAAAIM010001925">
    <property type="protein sequence ID" value="KAG0274952.1"/>
    <property type="molecule type" value="Genomic_DNA"/>
</dbReference>
<accession>A0ABQ7JIM0</accession>
<gene>
    <name evidence="2" type="ORF">BGZ96_004008</name>
</gene>
<comment type="caution">
    <text evidence="2">The sequence shown here is derived from an EMBL/GenBank/DDBJ whole genome shotgun (WGS) entry which is preliminary data.</text>
</comment>
<feature type="region of interest" description="Disordered" evidence="1">
    <location>
        <begin position="42"/>
        <end position="85"/>
    </location>
</feature>
<evidence type="ECO:0000313" key="3">
    <source>
        <dbReference type="Proteomes" id="UP001194696"/>
    </source>
</evidence>
<organism evidence="2 3">
    <name type="scientific">Linnemannia gamsii</name>
    <dbReference type="NCBI Taxonomy" id="64522"/>
    <lineage>
        <taxon>Eukaryota</taxon>
        <taxon>Fungi</taxon>
        <taxon>Fungi incertae sedis</taxon>
        <taxon>Mucoromycota</taxon>
        <taxon>Mortierellomycotina</taxon>
        <taxon>Mortierellomycetes</taxon>
        <taxon>Mortierellales</taxon>
        <taxon>Mortierellaceae</taxon>
        <taxon>Linnemannia</taxon>
    </lineage>
</organism>
<protein>
    <submittedName>
        <fullName evidence="2">Uncharacterized protein</fullName>
    </submittedName>
</protein>
<evidence type="ECO:0000313" key="2">
    <source>
        <dbReference type="EMBL" id="KAG0274952.1"/>
    </source>
</evidence>
<dbReference type="Proteomes" id="UP001194696">
    <property type="component" value="Unassembled WGS sequence"/>
</dbReference>
<evidence type="ECO:0000256" key="1">
    <source>
        <dbReference type="SAM" id="MobiDB-lite"/>
    </source>
</evidence>
<sequence length="99" mass="11608">MSEKEFAQRRKESARAVLDSILTDLNASSTVKQYQNHIFKWKEEEQEQEEEEEEQEQGQEQEENMCPSDLVPPWTPLKPPTNVDPVEWHSKLLAPTELL</sequence>